<gene>
    <name evidence="4" type="ORF">COCSUDRAFT_41546</name>
</gene>
<feature type="region of interest" description="Disordered" evidence="1">
    <location>
        <begin position="127"/>
        <end position="147"/>
    </location>
</feature>
<name>I0Z0X7_COCSC</name>
<accession>I0Z0X7</accession>
<evidence type="ECO:0000313" key="5">
    <source>
        <dbReference type="Proteomes" id="UP000007264"/>
    </source>
</evidence>
<feature type="signal peptide" evidence="2">
    <location>
        <begin position="1"/>
        <end position="29"/>
    </location>
</feature>
<keyword evidence="2" id="KW-0732">Signal</keyword>
<dbReference type="Pfam" id="PF07452">
    <property type="entry name" value="CHRD"/>
    <property type="match status" value="1"/>
</dbReference>
<evidence type="ECO:0000256" key="2">
    <source>
        <dbReference type="SAM" id="SignalP"/>
    </source>
</evidence>
<dbReference type="OrthoDB" id="518342at2759"/>
<dbReference type="SMART" id="SM00754">
    <property type="entry name" value="CHRD"/>
    <property type="match status" value="1"/>
</dbReference>
<dbReference type="RefSeq" id="XP_005648840.1">
    <property type="nucleotide sequence ID" value="XM_005648783.1"/>
</dbReference>
<comment type="caution">
    <text evidence="4">The sequence shown here is derived from an EMBL/GenBank/DDBJ whole genome shotgun (WGS) entry which is preliminary data.</text>
</comment>
<dbReference type="KEGG" id="csl:COCSUDRAFT_41546"/>
<organism evidence="4 5">
    <name type="scientific">Coccomyxa subellipsoidea (strain C-169)</name>
    <name type="common">Green microalga</name>
    <dbReference type="NCBI Taxonomy" id="574566"/>
    <lineage>
        <taxon>Eukaryota</taxon>
        <taxon>Viridiplantae</taxon>
        <taxon>Chlorophyta</taxon>
        <taxon>core chlorophytes</taxon>
        <taxon>Trebouxiophyceae</taxon>
        <taxon>Trebouxiophyceae incertae sedis</taxon>
        <taxon>Coccomyxaceae</taxon>
        <taxon>Coccomyxa</taxon>
        <taxon>Coccomyxa subellipsoidea</taxon>
    </lineage>
</organism>
<dbReference type="EMBL" id="AGSI01000006">
    <property type="protein sequence ID" value="EIE24296.1"/>
    <property type="molecule type" value="Genomic_DNA"/>
</dbReference>
<dbReference type="PROSITE" id="PS50933">
    <property type="entry name" value="CHRD"/>
    <property type="match status" value="1"/>
</dbReference>
<dbReference type="InterPro" id="IPR010895">
    <property type="entry name" value="CHRD"/>
</dbReference>
<feature type="domain" description="CHRD" evidence="3">
    <location>
        <begin position="37"/>
        <end position="180"/>
    </location>
</feature>
<proteinExistence type="predicted"/>
<dbReference type="GeneID" id="17042294"/>
<dbReference type="Proteomes" id="UP000007264">
    <property type="component" value="Unassembled WGS sequence"/>
</dbReference>
<reference evidence="4 5" key="1">
    <citation type="journal article" date="2012" name="Genome Biol.">
        <title>The genome of the polar eukaryotic microalga coccomyxa subellipsoidea reveals traits of cold adaptation.</title>
        <authorList>
            <person name="Blanc G."/>
            <person name="Agarkova I."/>
            <person name="Grimwood J."/>
            <person name="Kuo A."/>
            <person name="Brueggeman A."/>
            <person name="Dunigan D."/>
            <person name="Gurnon J."/>
            <person name="Ladunga I."/>
            <person name="Lindquist E."/>
            <person name="Lucas S."/>
            <person name="Pangilinan J."/>
            <person name="Proschold T."/>
            <person name="Salamov A."/>
            <person name="Schmutz J."/>
            <person name="Weeks D."/>
            <person name="Yamada T."/>
            <person name="Claverie J.M."/>
            <person name="Grigoriev I."/>
            <person name="Van Etten J."/>
            <person name="Lomsadze A."/>
            <person name="Borodovsky M."/>
        </authorList>
    </citation>
    <scope>NUCLEOTIDE SEQUENCE [LARGE SCALE GENOMIC DNA]</scope>
    <source>
        <strain evidence="4 5">C-169</strain>
    </source>
</reference>
<protein>
    <recommendedName>
        <fullName evidence="3">CHRD domain-containing protein</fullName>
    </recommendedName>
</protein>
<evidence type="ECO:0000313" key="4">
    <source>
        <dbReference type="EMBL" id="EIE24296.1"/>
    </source>
</evidence>
<sequence length="184" mass="20319">MARPVHRAIRPCVLLLLPLLLFVLGQASAKSKSKEKAATTYAAILTGDQMVPPVNTTAHGEVDLAVHQHEKSKDDFVSYNITLFQVSHLKEIDLRQAQQGQPGDKIAILWGPSDTGLNQEVNGQLKQGNLTKSSFEKGPMSKKDPNELMQRFNDNDVYVLVTTTDHPEGLLRGQVHRKNDTSSP</sequence>
<dbReference type="AlphaFoldDB" id="I0Z0X7"/>
<evidence type="ECO:0000259" key="3">
    <source>
        <dbReference type="PROSITE" id="PS50933"/>
    </source>
</evidence>
<evidence type="ECO:0000256" key="1">
    <source>
        <dbReference type="SAM" id="MobiDB-lite"/>
    </source>
</evidence>
<keyword evidence="5" id="KW-1185">Reference proteome</keyword>
<feature type="chain" id="PRO_5003636680" description="CHRD domain-containing protein" evidence="2">
    <location>
        <begin position="30"/>
        <end position="184"/>
    </location>
</feature>